<protein>
    <submittedName>
        <fullName evidence="1">Uncharacterized protein</fullName>
    </submittedName>
</protein>
<dbReference type="EMBL" id="JBBMFI010000001">
    <property type="protein sequence ID" value="MEQ2564776.1"/>
    <property type="molecule type" value="Genomic_DNA"/>
</dbReference>
<gene>
    <name evidence="1" type="ORF">ABFO16_00805</name>
</gene>
<comment type="caution">
    <text evidence="1">The sequence shown here is derived from an EMBL/GenBank/DDBJ whole genome shotgun (WGS) entry which is preliminary data.</text>
</comment>
<proteinExistence type="predicted"/>
<sequence>MFFYLNPINIKGEVYSLVDEIENSAYKNYGRFDTKFNGIISREDFSEMNYRDNVNNIVNEKNSGKVSKVFKHNGVAIAEYRYIYRSYDNRNNVVNDSNGNHIIELHNDNGKWIVYSVTVCDTIVDGYDYYSILS</sequence>
<name>A0ABV1HR13_9FIRM</name>
<evidence type="ECO:0000313" key="1">
    <source>
        <dbReference type="EMBL" id="MEQ2564776.1"/>
    </source>
</evidence>
<accession>A0ABV1HR13</accession>
<evidence type="ECO:0000313" key="2">
    <source>
        <dbReference type="Proteomes" id="UP001478133"/>
    </source>
</evidence>
<keyword evidence="2" id="KW-1185">Reference proteome</keyword>
<dbReference type="Proteomes" id="UP001478133">
    <property type="component" value="Unassembled WGS sequence"/>
</dbReference>
<dbReference type="RefSeq" id="WP_368001474.1">
    <property type="nucleotide sequence ID" value="NZ_JBBMFI010000001.1"/>
</dbReference>
<organism evidence="1 2">
    <name type="scientific">Ruminococcoides intestinihominis</name>
    <dbReference type="NCBI Taxonomy" id="3133161"/>
    <lineage>
        <taxon>Bacteria</taxon>
        <taxon>Bacillati</taxon>
        <taxon>Bacillota</taxon>
        <taxon>Clostridia</taxon>
        <taxon>Eubacteriales</taxon>
        <taxon>Oscillospiraceae</taxon>
        <taxon>Ruminococcoides</taxon>
    </lineage>
</organism>
<reference evidence="1 2" key="1">
    <citation type="submission" date="2024-03" db="EMBL/GenBank/DDBJ databases">
        <title>Human intestinal bacterial collection.</title>
        <authorList>
            <person name="Pauvert C."/>
            <person name="Hitch T.C.A."/>
            <person name="Clavel T."/>
        </authorList>
    </citation>
    <scope>NUCLEOTIDE SEQUENCE [LARGE SCALE GENOMIC DNA]</scope>
    <source>
        <strain evidence="1 2">CLA-AP-H18</strain>
    </source>
</reference>